<sequence>MNVRLKWLGSAALVLALAGTATAETSVSRSNNPTQQLGSLIGAEQRALNNIPEDMLIAMRPKEAPLRVKYDGAWVSGQPKATGGEQFACLAQALYFEARGETIKGQFAVAEVILNRVDSQRYPNSVCGVVQQGAERRNGCQFSYICDGRPDTIKEKRAYARVAKIARAMIDGAPRALTGGATHFHTTNIFPRWARVFPKTAKIGSHLFYRQPS</sequence>
<accession>A0A4P8EJG7</accession>
<feature type="signal peptide" evidence="1">
    <location>
        <begin position="1"/>
        <end position="23"/>
    </location>
</feature>
<dbReference type="AlphaFoldDB" id="A0A4P8EJG7"/>
<organism evidence="3 4">
    <name type="scientific">Pseudorhodobacter turbinis</name>
    <dbReference type="NCBI Taxonomy" id="2500533"/>
    <lineage>
        <taxon>Bacteria</taxon>
        <taxon>Pseudomonadati</taxon>
        <taxon>Pseudomonadota</taxon>
        <taxon>Alphaproteobacteria</taxon>
        <taxon>Rhodobacterales</taxon>
        <taxon>Paracoccaceae</taxon>
        <taxon>Pseudorhodobacter</taxon>
    </lineage>
</organism>
<evidence type="ECO:0000313" key="3">
    <source>
        <dbReference type="EMBL" id="QCO56993.1"/>
    </source>
</evidence>
<dbReference type="GO" id="GO:0016787">
    <property type="term" value="F:hydrolase activity"/>
    <property type="evidence" value="ECO:0007669"/>
    <property type="project" value="UniProtKB-KW"/>
</dbReference>
<dbReference type="Proteomes" id="UP000298631">
    <property type="component" value="Plasmid unnamed1"/>
</dbReference>
<keyword evidence="1" id="KW-0732">Signal</keyword>
<dbReference type="InterPro" id="IPR011105">
    <property type="entry name" value="Cell_wall_hydrolase_SleB"/>
</dbReference>
<dbReference type="OrthoDB" id="9785345at2"/>
<geneLocation type="plasmid" evidence="3 4">
    <name>unnamed1</name>
</geneLocation>
<dbReference type="Pfam" id="PF07486">
    <property type="entry name" value="Hydrolase_2"/>
    <property type="match status" value="1"/>
</dbReference>
<dbReference type="KEGG" id="pseb:EOK75_14455"/>
<name>A0A4P8EJG7_9RHOB</name>
<proteinExistence type="predicted"/>
<reference evidence="3 4" key="1">
    <citation type="submission" date="2019-05" db="EMBL/GenBank/DDBJ databases">
        <title>Pseudorhodobacter turbinis sp. nov., isolated from the gut of the Korean turban shell.</title>
        <authorList>
            <person name="Jeong Y.-S."/>
            <person name="Kang W.-R."/>
            <person name="Bae J.-W."/>
        </authorList>
    </citation>
    <scope>NUCLEOTIDE SEQUENCE [LARGE SCALE GENOMIC DNA]</scope>
    <source>
        <strain evidence="3 4">S12M18</strain>
        <plasmid evidence="3 4">unnamed1</plasmid>
    </source>
</reference>
<dbReference type="EMBL" id="CP039965">
    <property type="protein sequence ID" value="QCO56993.1"/>
    <property type="molecule type" value="Genomic_DNA"/>
</dbReference>
<feature type="domain" description="Cell wall hydrolase SleB" evidence="2">
    <location>
        <begin position="100"/>
        <end position="209"/>
    </location>
</feature>
<dbReference type="Gene3D" id="1.10.10.2520">
    <property type="entry name" value="Cell wall hydrolase SleB, domain 1"/>
    <property type="match status" value="1"/>
</dbReference>
<evidence type="ECO:0000256" key="1">
    <source>
        <dbReference type="SAM" id="SignalP"/>
    </source>
</evidence>
<dbReference type="RefSeq" id="WP_137194801.1">
    <property type="nucleotide sequence ID" value="NZ_CP039965.1"/>
</dbReference>
<protein>
    <submittedName>
        <fullName evidence="3">Cell wall hydrolase</fullName>
    </submittedName>
</protein>
<keyword evidence="3" id="KW-0614">Plasmid</keyword>
<evidence type="ECO:0000259" key="2">
    <source>
        <dbReference type="Pfam" id="PF07486"/>
    </source>
</evidence>
<dbReference type="InterPro" id="IPR042047">
    <property type="entry name" value="SleB_dom1"/>
</dbReference>
<feature type="chain" id="PRO_5020446190" evidence="1">
    <location>
        <begin position="24"/>
        <end position="213"/>
    </location>
</feature>
<gene>
    <name evidence="3" type="ORF">EOK75_14455</name>
</gene>
<keyword evidence="4" id="KW-1185">Reference proteome</keyword>
<keyword evidence="3" id="KW-0378">Hydrolase</keyword>
<evidence type="ECO:0000313" key="4">
    <source>
        <dbReference type="Proteomes" id="UP000298631"/>
    </source>
</evidence>